<protein>
    <submittedName>
        <fullName evidence="1">4772_t:CDS:1</fullName>
    </submittedName>
</protein>
<dbReference type="EMBL" id="CAJVQA010008228">
    <property type="protein sequence ID" value="CAG8668579.1"/>
    <property type="molecule type" value="Genomic_DNA"/>
</dbReference>
<organism evidence="1 2">
    <name type="scientific">Cetraspora pellucida</name>
    <dbReference type="NCBI Taxonomy" id="1433469"/>
    <lineage>
        <taxon>Eukaryota</taxon>
        <taxon>Fungi</taxon>
        <taxon>Fungi incertae sedis</taxon>
        <taxon>Mucoromycota</taxon>
        <taxon>Glomeromycotina</taxon>
        <taxon>Glomeromycetes</taxon>
        <taxon>Diversisporales</taxon>
        <taxon>Gigasporaceae</taxon>
        <taxon>Cetraspora</taxon>
    </lineage>
</organism>
<accession>A0A9N9ECR7</accession>
<dbReference type="AlphaFoldDB" id="A0A9N9ECR7"/>
<comment type="caution">
    <text evidence="1">The sequence shown here is derived from an EMBL/GenBank/DDBJ whole genome shotgun (WGS) entry which is preliminary data.</text>
</comment>
<evidence type="ECO:0000313" key="1">
    <source>
        <dbReference type="EMBL" id="CAG8668579.1"/>
    </source>
</evidence>
<keyword evidence="2" id="KW-1185">Reference proteome</keyword>
<name>A0A9N9ECR7_9GLOM</name>
<evidence type="ECO:0000313" key="2">
    <source>
        <dbReference type="Proteomes" id="UP000789759"/>
    </source>
</evidence>
<dbReference type="Proteomes" id="UP000789759">
    <property type="component" value="Unassembled WGS sequence"/>
</dbReference>
<proteinExistence type="predicted"/>
<sequence>MGFTNLPPIVGLDDDYPVADWTKNHHYTTDSVGHIWEAMEDDNTVLEEKLESKRVKTYLLPLDEYVIWIKNLEKAGLSYVRHDC</sequence>
<reference evidence="1" key="1">
    <citation type="submission" date="2021-06" db="EMBL/GenBank/DDBJ databases">
        <authorList>
            <person name="Kallberg Y."/>
            <person name="Tangrot J."/>
            <person name="Rosling A."/>
        </authorList>
    </citation>
    <scope>NUCLEOTIDE SEQUENCE</scope>
    <source>
        <strain evidence="1">FL966</strain>
    </source>
</reference>
<dbReference type="OrthoDB" id="2445069at2759"/>
<gene>
    <name evidence="1" type="ORF">CPELLU_LOCUS10154</name>
</gene>